<dbReference type="EMBL" id="BTGB01000009">
    <property type="protein sequence ID" value="GMM48452.1"/>
    <property type="molecule type" value="Genomic_DNA"/>
</dbReference>
<organism evidence="14 15">
    <name type="scientific">Pichia kluyveri</name>
    <name type="common">Yeast</name>
    <dbReference type="NCBI Taxonomy" id="36015"/>
    <lineage>
        <taxon>Eukaryota</taxon>
        <taxon>Fungi</taxon>
        <taxon>Dikarya</taxon>
        <taxon>Ascomycota</taxon>
        <taxon>Saccharomycotina</taxon>
        <taxon>Pichiomycetes</taxon>
        <taxon>Pichiales</taxon>
        <taxon>Pichiaceae</taxon>
        <taxon>Pichia</taxon>
    </lineage>
</organism>
<comment type="function">
    <text evidence="12 13">Mannosyltransferase involved in glycosylphosphatidylinositol-anchor biosynthesis. Transfers the first alpha-1,4-mannose to GlcN-acyl-PI during GPI precursor assembly. Required for cell wall integrity.</text>
</comment>
<name>A0AAV5RB79_PICKL</name>
<evidence type="ECO:0000256" key="12">
    <source>
        <dbReference type="ARBA" id="ARBA00025399"/>
    </source>
</evidence>
<dbReference type="EC" id="2.4.1.-" evidence="13"/>
<gene>
    <name evidence="14" type="ORF">DAPK24_050500</name>
</gene>
<evidence type="ECO:0000313" key="14">
    <source>
        <dbReference type="EMBL" id="GMM48452.1"/>
    </source>
</evidence>
<evidence type="ECO:0000256" key="9">
    <source>
        <dbReference type="ARBA" id="ARBA00022824"/>
    </source>
</evidence>
<dbReference type="GO" id="GO:1990529">
    <property type="term" value="C:glycosylphosphatidylinositol-mannosyltransferase I complex"/>
    <property type="evidence" value="ECO:0007669"/>
    <property type="project" value="TreeGrafter"/>
</dbReference>
<keyword evidence="8 13" id="KW-0812">Transmembrane</keyword>
<dbReference type="GO" id="GO:0006506">
    <property type="term" value="P:GPI anchor biosynthetic process"/>
    <property type="evidence" value="ECO:0007669"/>
    <property type="project" value="UniProtKB-KW"/>
</dbReference>
<evidence type="ECO:0000256" key="10">
    <source>
        <dbReference type="ARBA" id="ARBA00022989"/>
    </source>
</evidence>
<dbReference type="GO" id="GO:0004376">
    <property type="term" value="F:GPI mannosyltransferase activity"/>
    <property type="evidence" value="ECO:0007669"/>
    <property type="project" value="InterPro"/>
</dbReference>
<feature type="transmembrane region" description="Helical" evidence="13">
    <location>
        <begin position="281"/>
        <end position="300"/>
    </location>
</feature>
<comment type="pathway">
    <text evidence="2 13">Glycolipid biosynthesis; glycosylphosphatidylinositol-anchor biosynthesis.</text>
</comment>
<evidence type="ECO:0000256" key="3">
    <source>
        <dbReference type="ARBA" id="ARBA00011071"/>
    </source>
</evidence>
<feature type="transmembrane region" description="Helical" evidence="13">
    <location>
        <begin position="312"/>
        <end position="328"/>
    </location>
</feature>
<keyword evidence="10 13" id="KW-1133">Transmembrane helix</keyword>
<evidence type="ECO:0000256" key="4">
    <source>
        <dbReference type="ARBA" id="ARBA00013797"/>
    </source>
</evidence>
<evidence type="ECO:0000256" key="11">
    <source>
        <dbReference type="ARBA" id="ARBA00023136"/>
    </source>
</evidence>
<evidence type="ECO:0000256" key="2">
    <source>
        <dbReference type="ARBA" id="ARBA00004687"/>
    </source>
</evidence>
<feature type="transmembrane region" description="Helical" evidence="13">
    <location>
        <begin position="204"/>
        <end position="225"/>
    </location>
</feature>
<evidence type="ECO:0000256" key="13">
    <source>
        <dbReference type="RuleBase" id="RU365064"/>
    </source>
</evidence>
<evidence type="ECO:0000256" key="5">
    <source>
        <dbReference type="ARBA" id="ARBA00022502"/>
    </source>
</evidence>
<feature type="transmembrane region" description="Helical" evidence="13">
    <location>
        <begin position="12"/>
        <end position="30"/>
    </location>
</feature>
<feature type="transmembrane region" description="Helical" evidence="13">
    <location>
        <begin position="134"/>
        <end position="151"/>
    </location>
</feature>
<sequence>MISSIPNLSSSSIFIISLLLRIAFFLFGLYQDAYMPLPYTDIDYFVFTDAAKFVANGNSPYLRETYRYTPLLSWILLPTTYNSTLWFSFGKFIFIICDLITGLLLIISLPINYKILSTIWLLNPMVITISTRGSSESLLTCFILLSIFTLIKSSNNSKFGTFITGLLLGISIHLKIYPFIYIPTSLLFIDSNQSFWQPITIKRLLYITGVIIGFSSLTYWMYIIYGMEYLNESYFYHLIRLDHRHNFSIYNVSLYLNSAISSSSSSDAAAATSNILKLEKLAFIPQLSLSLIIIPLTLSIGFNSKNKTFRNLLLYKILFIQTFIFIIFNKVCTSQYFIWFLALLPPFLVNSRLINKKGFILLIGWIITQALWLFNGWRLEFKGTPDIFTTGLFVSSALFFLWNVYIVSELISDVKLQISNELKLVDNKKD</sequence>
<comment type="similarity">
    <text evidence="3 13">Belongs to the PIGM family.</text>
</comment>
<comment type="caution">
    <text evidence="14">The sequence shown here is derived from an EMBL/GenBank/DDBJ whole genome shotgun (WGS) entry which is preliminary data.</text>
</comment>
<dbReference type="GO" id="GO:0051751">
    <property type="term" value="F:alpha-1,4-mannosyltransferase activity"/>
    <property type="evidence" value="ECO:0007669"/>
    <property type="project" value="InterPro"/>
</dbReference>
<keyword evidence="11 13" id="KW-0472">Membrane</keyword>
<keyword evidence="6 13" id="KW-0328">Glycosyltransferase</keyword>
<feature type="transmembrane region" description="Helical" evidence="13">
    <location>
        <begin position="358"/>
        <end position="375"/>
    </location>
</feature>
<dbReference type="Proteomes" id="UP001378960">
    <property type="component" value="Unassembled WGS sequence"/>
</dbReference>
<evidence type="ECO:0000313" key="15">
    <source>
        <dbReference type="Proteomes" id="UP001378960"/>
    </source>
</evidence>
<evidence type="ECO:0000256" key="8">
    <source>
        <dbReference type="ARBA" id="ARBA00022692"/>
    </source>
</evidence>
<evidence type="ECO:0000256" key="1">
    <source>
        <dbReference type="ARBA" id="ARBA00004477"/>
    </source>
</evidence>
<reference evidence="14 15" key="1">
    <citation type="journal article" date="2023" name="Elife">
        <title>Identification of key yeast species and microbe-microbe interactions impacting larval growth of Drosophila in the wild.</title>
        <authorList>
            <person name="Mure A."/>
            <person name="Sugiura Y."/>
            <person name="Maeda R."/>
            <person name="Honda K."/>
            <person name="Sakurai N."/>
            <person name="Takahashi Y."/>
            <person name="Watada M."/>
            <person name="Katoh T."/>
            <person name="Gotoh A."/>
            <person name="Gotoh Y."/>
            <person name="Taniguchi I."/>
            <person name="Nakamura K."/>
            <person name="Hayashi T."/>
            <person name="Katayama T."/>
            <person name="Uemura T."/>
            <person name="Hattori Y."/>
        </authorList>
    </citation>
    <scope>NUCLEOTIDE SEQUENCE [LARGE SCALE GENOMIC DNA]</scope>
    <source>
        <strain evidence="14 15">PK-24</strain>
    </source>
</reference>
<feature type="transmembrane region" description="Helical" evidence="13">
    <location>
        <begin position="92"/>
        <end position="113"/>
    </location>
</feature>
<dbReference type="PANTHER" id="PTHR12886:SF0">
    <property type="entry name" value="GPI MANNOSYLTRANSFERASE 1"/>
    <property type="match status" value="1"/>
</dbReference>
<feature type="transmembrane region" description="Helical" evidence="13">
    <location>
        <begin position="387"/>
        <end position="407"/>
    </location>
</feature>
<dbReference type="AlphaFoldDB" id="A0AAV5RB79"/>
<dbReference type="GO" id="GO:0005789">
    <property type="term" value="C:endoplasmic reticulum membrane"/>
    <property type="evidence" value="ECO:0007669"/>
    <property type="project" value="UniProtKB-SubCell"/>
</dbReference>
<keyword evidence="5 13" id="KW-0337">GPI-anchor biosynthesis</keyword>
<keyword evidence="15" id="KW-1185">Reference proteome</keyword>
<dbReference type="InterPro" id="IPR007704">
    <property type="entry name" value="PIG-M"/>
</dbReference>
<evidence type="ECO:0000256" key="6">
    <source>
        <dbReference type="ARBA" id="ARBA00022676"/>
    </source>
</evidence>
<comment type="subcellular location">
    <subcellularLocation>
        <location evidence="1 13">Endoplasmic reticulum membrane</location>
        <topology evidence="1 13">Multi-pass membrane protein</topology>
    </subcellularLocation>
</comment>
<dbReference type="PANTHER" id="PTHR12886">
    <property type="entry name" value="PIG-M MANNOSYLTRANSFERASE"/>
    <property type="match status" value="1"/>
</dbReference>
<evidence type="ECO:0000256" key="7">
    <source>
        <dbReference type="ARBA" id="ARBA00022679"/>
    </source>
</evidence>
<dbReference type="Pfam" id="PF05007">
    <property type="entry name" value="Mannosyl_trans"/>
    <property type="match status" value="1"/>
</dbReference>
<feature type="transmembrane region" description="Helical" evidence="13">
    <location>
        <begin position="163"/>
        <end position="183"/>
    </location>
</feature>
<keyword evidence="7 13" id="KW-0808">Transferase</keyword>
<accession>A0AAV5RB79</accession>
<protein>
    <recommendedName>
        <fullName evidence="4 13">GPI mannosyltransferase 1</fullName>
        <ecNumber evidence="13">2.4.1.-</ecNumber>
    </recommendedName>
    <alternativeName>
        <fullName evidence="13">GPI mannosyltransferase I</fullName>
    </alternativeName>
</protein>
<feature type="transmembrane region" description="Helical" evidence="13">
    <location>
        <begin position="334"/>
        <end position="351"/>
    </location>
</feature>
<proteinExistence type="inferred from homology"/>
<keyword evidence="9 13" id="KW-0256">Endoplasmic reticulum</keyword>